<feature type="domain" description="Helicase C-terminal" evidence="5">
    <location>
        <begin position="959"/>
        <end position="1110"/>
    </location>
</feature>
<protein>
    <submittedName>
        <fullName evidence="6">SNF2 helicase associated</fullName>
    </submittedName>
</protein>
<dbReference type="InterPro" id="IPR000330">
    <property type="entry name" value="SNF2_N"/>
</dbReference>
<accession>A0A238V7H6</accession>
<dbReference type="Proteomes" id="UP000198310">
    <property type="component" value="Unassembled WGS sequence"/>
</dbReference>
<dbReference type="CDD" id="cd18793">
    <property type="entry name" value="SF2_C_SNF"/>
    <property type="match status" value="1"/>
</dbReference>
<dbReference type="SMART" id="SM00487">
    <property type="entry name" value="DEXDc"/>
    <property type="match status" value="1"/>
</dbReference>
<dbReference type="InterPro" id="IPR013663">
    <property type="entry name" value="Helicase_SWF/SNF/SWI_bac"/>
</dbReference>
<evidence type="ECO:0000256" key="1">
    <source>
        <dbReference type="ARBA" id="ARBA00022801"/>
    </source>
</evidence>
<evidence type="ECO:0000259" key="4">
    <source>
        <dbReference type="PROSITE" id="PS51192"/>
    </source>
</evidence>
<name>A0A238V7H6_9BACT</name>
<dbReference type="PROSITE" id="PS51192">
    <property type="entry name" value="HELICASE_ATP_BIND_1"/>
    <property type="match status" value="1"/>
</dbReference>
<dbReference type="PROSITE" id="PS51194">
    <property type="entry name" value="HELICASE_CTER"/>
    <property type="match status" value="1"/>
</dbReference>
<dbReference type="InterPro" id="IPR027417">
    <property type="entry name" value="P-loop_NTPase"/>
</dbReference>
<dbReference type="InterPro" id="IPR014001">
    <property type="entry name" value="Helicase_ATP-bd"/>
</dbReference>
<gene>
    <name evidence="6" type="ORF">SAMN06269173_101237</name>
</gene>
<feature type="domain" description="SWIM-type" evidence="3">
    <location>
        <begin position="72"/>
        <end position="108"/>
    </location>
</feature>
<evidence type="ECO:0000313" key="6">
    <source>
        <dbReference type="EMBL" id="SNR30151.1"/>
    </source>
</evidence>
<dbReference type="CDD" id="cd18012">
    <property type="entry name" value="DEXQc_arch_SWI2_SNF2"/>
    <property type="match status" value="1"/>
</dbReference>
<feature type="domain" description="Helicase ATP-binding" evidence="4">
    <location>
        <begin position="678"/>
        <end position="836"/>
    </location>
</feature>
<dbReference type="RefSeq" id="WP_089331394.1">
    <property type="nucleotide sequence ID" value="NZ_FZNS01000001.1"/>
</dbReference>
<dbReference type="GO" id="GO:0016787">
    <property type="term" value="F:hydrolase activity"/>
    <property type="evidence" value="ECO:0007669"/>
    <property type="project" value="UniProtKB-KW"/>
</dbReference>
<evidence type="ECO:0000259" key="5">
    <source>
        <dbReference type="PROSITE" id="PS51194"/>
    </source>
</evidence>
<dbReference type="GO" id="GO:0008270">
    <property type="term" value="F:zinc ion binding"/>
    <property type="evidence" value="ECO:0007669"/>
    <property type="project" value="UniProtKB-KW"/>
</dbReference>
<dbReference type="AlphaFoldDB" id="A0A238V7H6"/>
<dbReference type="InterPro" id="IPR038718">
    <property type="entry name" value="SNF2-like_sf"/>
</dbReference>
<dbReference type="Gene3D" id="3.40.50.300">
    <property type="entry name" value="P-loop containing nucleotide triphosphate hydrolases"/>
    <property type="match status" value="1"/>
</dbReference>
<keyword evidence="2" id="KW-0862">Zinc</keyword>
<dbReference type="Pfam" id="PF00176">
    <property type="entry name" value="SNF2-rel_dom"/>
    <property type="match status" value="1"/>
</dbReference>
<dbReference type="Gene3D" id="3.40.50.10810">
    <property type="entry name" value="Tandem AAA-ATPase domain"/>
    <property type="match status" value="1"/>
</dbReference>
<evidence type="ECO:0000313" key="7">
    <source>
        <dbReference type="Proteomes" id="UP000198310"/>
    </source>
</evidence>
<keyword evidence="1" id="KW-0378">Hydrolase</keyword>
<dbReference type="InterPro" id="IPR007527">
    <property type="entry name" value="Znf_SWIM"/>
</dbReference>
<reference evidence="7" key="1">
    <citation type="submission" date="2017-06" db="EMBL/GenBank/DDBJ databases">
        <authorList>
            <person name="Varghese N."/>
            <person name="Submissions S."/>
        </authorList>
    </citation>
    <scope>NUCLEOTIDE SEQUENCE [LARGE SCALE GENOMIC DNA]</scope>
    <source>
        <strain evidence="7">DSM 28041</strain>
    </source>
</reference>
<keyword evidence="2" id="KW-0863">Zinc-finger</keyword>
<dbReference type="Pfam" id="PF00271">
    <property type="entry name" value="Helicase_C"/>
    <property type="match status" value="1"/>
</dbReference>
<organism evidence="6 7">
    <name type="scientific">Hymenobacter mucosus</name>
    <dbReference type="NCBI Taxonomy" id="1411120"/>
    <lineage>
        <taxon>Bacteria</taxon>
        <taxon>Pseudomonadati</taxon>
        <taxon>Bacteroidota</taxon>
        <taxon>Cytophagia</taxon>
        <taxon>Cytophagales</taxon>
        <taxon>Hymenobacteraceae</taxon>
        <taxon>Hymenobacter</taxon>
    </lineage>
</organism>
<dbReference type="GO" id="GO:0005524">
    <property type="term" value="F:ATP binding"/>
    <property type="evidence" value="ECO:0007669"/>
    <property type="project" value="InterPro"/>
</dbReference>
<dbReference type="SUPFAM" id="SSF52540">
    <property type="entry name" value="P-loop containing nucleoside triphosphate hydrolases"/>
    <property type="match status" value="2"/>
</dbReference>
<sequence length="1123" mass="127164">MPPQDDHQTPENEAAHCYTFASLPVAELTAADVEQRCATPVARETRALNAITPEALTLNHGTFSRAGGLAWPTVAVVQQERSVVVSCTCAGPAAQLCEHQAQVLLAVLHRSELRIFFDAKLRQDRLRAAAKDYGLEQEPNLEEHLQLIYTDQAVTIAPIRASLLPITAATKQELIRQLLPEQHLPEPNTAQRQRFIVLGRHRYYGHLTIQLVEAATTAAGKPKNPLTFLNPLDGIWNISDPDALKFYTGLARFQHNYDDARTGAALEALRAVVKNPEGIPVLAHRSALGEKVTAQSVEAVRVHHVRLEMRLLVTQQAEFYQVTGKLHLLDQLLELRDLTIQHEYFVAVHGELYLLDSLEVWRVVEFFKQHNNALLIHQSKFDEFQREVLTNLEDRLRITYSYVRPATRRQLQEAGFDQTPELVLYLSEAGLHVELLPIMRYGTWEVSVLSRRQLYATDVLGRPFVVVRDAAAEERFLQALVRQYPIFQEQLAQQTLYMPKAQFLDENWFLDAFESWQAQHITVFGFNQLRQNTLNRHKARISVQVSSETNWFETKVQVRFGSQQASLRQLQRAVRNRSRYVHLDDGTRGILPQEWVEKFATYFRAGQVVEEQLRTPAVSFASVEELYEEAMLTTETKARLAEYRTAVASFAGIGEVAVPAALRATLRGYQQQGLNWLTFLDSFGFGGCLADDMGLGKTVQVLAFVLQQLEQGRTGASLVVVPTSLLFNWQAEIAKFAPSLHVHVAYGGGRSATMDYAAYAIVLTTYTTLVADIKQLKEYRFNYVFLDEAQAIKNPDSLRYKAACLLQARNRVVLTGTPLENNTYDLYGQLSFACPGLLGTRQQFRAHFADPIDKFKDGERARELQRKISPFVLRRTKAQVASELPEKTEMVLYCEMGAEQRRVYEACKQEYRDLLLGQLDDGVQRESLHILQGITRLRQICNSPALLRTTEDYGHASAKLEVLVEEIRNKASEHKILVFSQFVAMLDLIRYALQAHDIPSVTLTGQTRNRAGAVTAFQEDESTRVFLVSLKAGGTGLNLTAADYVFLVDPWWNPAVENQAIDRSYRIGQTKHVVAVRLICPDTIEERMMQLQEGKRELAHELIRTDTVLLKSLTKQELLALFS</sequence>
<dbReference type="PROSITE" id="PS50966">
    <property type="entry name" value="ZF_SWIM"/>
    <property type="match status" value="1"/>
</dbReference>
<dbReference type="Pfam" id="PF08455">
    <property type="entry name" value="SNF2_assoc"/>
    <property type="match status" value="1"/>
</dbReference>
<keyword evidence="2" id="KW-0479">Metal-binding</keyword>
<keyword evidence="7" id="KW-1185">Reference proteome</keyword>
<dbReference type="EMBL" id="FZNS01000001">
    <property type="protein sequence ID" value="SNR30151.1"/>
    <property type="molecule type" value="Genomic_DNA"/>
</dbReference>
<dbReference type="SMART" id="SM00490">
    <property type="entry name" value="HELICc"/>
    <property type="match status" value="1"/>
</dbReference>
<dbReference type="InterPro" id="IPR001650">
    <property type="entry name" value="Helicase_C-like"/>
</dbReference>
<evidence type="ECO:0000256" key="2">
    <source>
        <dbReference type="PROSITE-ProRule" id="PRU00325"/>
    </source>
</evidence>
<dbReference type="PANTHER" id="PTHR10799">
    <property type="entry name" value="SNF2/RAD54 HELICASE FAMILY"/>
    <property type="match status" value="1"/>
</dbReference>
<dbReference type="InterPro" id="IPR049730">
    <property type="entry name" value="SNF2/RAD54-like_C"/>
</dbReference>
<evidence type="ECO:0000259" key="3">
    <source>
        <dbReference type="PROSITE" id="PS50966"/>
    </source>
</evidence>
<proteinExistence type="predicted"/>